<proteinExistence type="predicted"/>
<organism evidence="1 2">
    <name type="scientific">Arenimonas caeni</name>
    <dbReference type="NCBI Taxonomy" id="2058085"/>
    <lineage>
        <taxon>Bacteria</taxon>
        <taxon>Pseudomonadati</taxon>
        <taxon>Pseudomonadota</taxon>
        <taxon>Gammaproteobacteria</taxon>
        <taxon>Lysobacterales</taxon>
        <taxon>Lysobacteraceae</taxon>
        <taxon>Arenimonas</taxon>
    </lineage>
</organism>
<gene>
    <name evidence="1" type="ORF">C6N40_06565</name>
</gene>
<evidence type="ECO:0000313" key="1">
    <source>
        <dbReference type="EMBL" id="PRH82631.1"/>
    </source>
</evidence>
<sequence>MDDALVAAFKGAGLADDAIYTPPGGDAVACEVMVDEGIAEFGEDLATVVGRRTLVSLLLRQIPNPVRGATVLVDGTTYTLDIPESRDQSISRWVVTHD</sequence>
<reference evidence="1 2" key="1">
    <citation type="submission" date="2018-03" db="EMBL/GenBank/DDBJ databases">
        <title>Arenimonas caeni sp. nov., isolated from activated sludge.</title>
        <authorList>
            <person name="Liu H."/>
        </authorList>
    </citation>
    <scope>NUCLEOTIDE SEQUENCE [LARGE SCALE GENOMIC DNA]</scope>
    <source>
        <strain evidence="2">z29</strain>
    </source>
</reference>
<evidence type="ECO:0000313" key="2">
    <source>
        <dbReference type="Proteomes" id="UP000241736"/>
    </source>
</evidence>
<accession>A0A2P6M9G0</accession>
<protein>
    <submittedName>
        <fullName evidence="1">Uncharacterized protein</fullName>
    </submittedName>
</protein>
<name>A0A2P6M9G0_9GAMM</name>
<dbReference type="Proteomes" id="UP000241736">
    <property type="component" value="Unassembled WGS sequence"/>
</dbReference>
<dbReference type="AlphaFoldDB" id="A0A2P6M9G0"/>
<comment type="caution">
    <text evidence="1">The sequence shown here is derived from an EMBL/GenBank/DDBJ whole genome shotgun (WGS) entry which is preliminary data.</text>
</comment>
<dbReference type="Pfam" id="PF05354">
    <property type="entry name" value="Phage_attach"/>
    <property type="match status" value="1"/>
</dbReference>
<dbReference type="EMBL" id="PVLF01000006">
    <property type="protein sequence ID" value="PRH82631.1"/>
    <property type="molecule type" value="Genomic_DNA"/>
</dbReference>
<keyword evidence="2" id="KW-1185">Reference proteome</keyword>
<dbReference type="InterPro" id="IPR008018">
    <property type="entry name" value="Phage_tail_attach_FII"/>
</dbReference>
<dbReference type="OrthoDB" id="6000379at2"/>
<dbReference type="GO" id="GO:0019068">
    <property type="term" value="P:virion assembly"/>
    <property type="evidence" value="ECO:0007669"/>
    <property type="project" value="InterPro"/>
</dbReference>